<proteinExistence type="predicted"/>
<dbReference type="Proteomes" id="UP000612585">
    <property type="component" value="Unassembled WGS sequence"/>
</dbReference>
<dbReference type="AlphaFoldDB" id="A0A8J3ZJF1"/>
<feature type="region of interest" description="Disordered" evidence="1">
    <location>
        <begin position="330"/>
        <end position="374"/>
    </location>
</feature>
<gene>
    <name evidence="2" type="ORF">Vau01_101310</name>
</gene>
<name>A0A8J3ZJF1_9ACTN</name>
<feature type="region of interest" description="Disordered" evidence="1">
    <location>
        <begin position="173"/>
        <end position="195"/>
    </location>
</feature>
<organism evidence="2 3">
    <name type="scientific">Virgisporangium aurantiacum</name>
    <dbReference type="NCBI Taxonomy" id="175570"/>
    <lineage>
        <taxon>Bacteria</taxon>
        <taxon>Bacillati</taxon>
        <taxon>Actinomycetota</taxon>
        <taxon>Actinomycetes</taxon>
        <taxon>Micromonosporales</taxon>
        <taxon>Micromonosporaceae</taxon>
        <taxon>Virgisporangium</taxon>
    </lineage>
</organism>
<accession>A0A8J3ZJF1</accession>
<reference evidence="2" key="1">
    <citation type="submission" date="2021-01" db="EMBL/GenBank/DDBJ databases">
        <title>Whole genome shotgun sequence of Virgisporangium aurantiacum NBRC 16421.</title>
        <authorList>
            <person name="Komaki H."/>
            <person name="Tamura T."/>
        </authorList>
    </citation>
    <scope>NUCLEOTIDE SEQUENCE</scope>
    <source>
        <strain evidence="2">NBRC 16421</strain>
    </source>
</reference>
<protein>
    <submittedName>
        <fullName evidence="2">Uncharacterized protein</fullName>
    </submittedName>
</protein>
<comment type="caution">
    <text evidence="2">The sequence shown here is derived from an EMBL/GenBank/DDBJ whole genome shotgun (WGS) entry which is preliminary data.</text>
</comment>
<evidence type="ECO:0000313" key="3">
    <source>
        <dbReference type="Proteomes" id="UP000612585"/>
    </source>
</evidence>
<evidence type="ECO:0000313" key="2">
    <source>
        <dbReference type="EMBL" id="GIJ62615.1"/>
    </source>
</evidence>
<sequence>MAPDDSEPTGEYVPSSEANTTGSFLTDPKDGSRVMTEGVGVKANLNDMTAYSSDLNQIQMNFGHMGNDLIRPMESLIEGAFGGTDNMLEWTRFMNQLSRHNVNQLSTYFRNTALGVMNVAMAAQVVANVYASTDTTNAANLNAILFAFGDKSQAPSTIPKDFLKELKTFEDLQKENPAPPGEVLDGDPESNTKVTQDGNKTIVTVTLPDGRTMQTVTTPWSTYPGGPSGENKTVTINGKQVTSTSITTVNSVTTATTTTSFYDDKGNRTDQVTGRTKTTVEAVGTDIRTSTESTSYTYDAAGQKKLDESTTQSQVQVGLERPTEEMMTIDDDPAMKKKMEIAPPPEPDPDDIILAPGPLDGQQHGGSTSGGVVA</sequence>
<feature type="compositionally biased region" description="Gly residues" evidence="1">
    <location>
        <begin position="363"/>
        <end position="374"/>
    </location>
</feature>
<dbReference type="RefSeq" id="WP_204008370.1">
    <property type="nucleotide sequence ID" value="NZ_BOPG01000081.1"/>
</dbReference>
<feature type="region of interest" description="Disordered" evidence="1">
    <location>
        <begin position="1"/>
        <end position="33"/>
    </location>
</feature>
<keyword evidence="3" id="KW-1185">Reference proteome</keyword>
<evidence type="ECO:0000256" key="1">
    <source>
        <dbReference type="SAM" id="MobiDB-lite"/>
    </source>
</evidence>
<dbReference type="EMBL" id="BOPG01000081">
    <property type="protein sequence ID" value="GIJ62615.1"/>
    <property type="molecule type" value="Genomic_DNA"/>
</dbReference>